<dbReference type="InterPro" id="IPR039424">
    <property type="entry name" value="SBP_5"/>
</dbReference>
<evidence type="ECO:0000313" key="6">
    <source>
        <dbReference type="EMBL" id="KJV09576.1"/>
    </source>
</evidence>
<keyword evidence="7" id="KW-1185">Reference proteome</keyword>
<evidence type="ECO:0000256" key="2">
    <source>
        <dbReference type="ARBA" id="ARBA00005695"/>
    </source>
</evidence>
<dbReference type="GO" id="GO:0015833">
    <property type="term" value="P:peptide transport"/>
    <property type="evidence" value="ECO:0007669"/>
    <property type="project" value="TreeGrafter"/>
</dbReference>
<dbReference type="PIRSF" id="PIRSF002741">
    <property type="entry name" value="MppA"/>
    <property type="match status" value="1"/>
</dbReference>
<dbReference type="InterPro" id="IPR030678">
    <property type="entry name" value="Peptide/Ni-bd"/>
</dbReference>
<comment type="caution">
    <text evidence="6">The sequence shown here is derived from an EMBL/GenBank/DDBJ whole genome shotgun (WGS) entry which is preliminary data.</text>
</comment>
<accession>A0A0F3ISA9</accession>
<gene>
    <name evidence="6" type="ORF">VZ95_10640</name>
</gene>
<evidence type="ECO:0000256" key="3">
    <source>
        <dbReference type="ARBA" id="ARBA00022729"/>
    </source>
</evidence>
<dbReference type="OrthoDB" id="9803988at2"/>
<dbReference type="PANTHER" id="PTHR30290">
    <property type="entry name" value="PERIPLASMIC BINDING COMPONENT OF ABC TRANSPORTER"/>
    <property type="match status" value="1"/>
</dbReference>
<comment type="similarity">
    <text evidence="2">Belongs to the bacterial solute-binding protein 5 family.</text>
</comment>
<dbReference type="RefSeq" id="WP_045775816.1">
    <property type="nucleotide sequence ID" value="NZ_LAJY01000255.1"/>
</dbReference>
<dbReference type="SUPFAM" id="SSF53850">
    <property type="entry name" value="Periplasmic binding protein-like II"/>
    <property type="match status" value="1"/>
</dbReference>
<sequence length="498" mass="54214">MPRTHLLRAASVLAALLVSPAVLGQAGGPGTLTLAMPIEPPNLDPTSAAAAAIREVTYRNIYEGLTRIDRSGAVLPALAESWTISPDGQTYSFKLRGNVLFHDGSALTSADVKFSLDRARAPDSTNAQKPLFEPITEVTTPDPLTAVITLKRPTGLFLWNLGWGDAVIMSERSIANNKTNPIGTGAFKFASWTRGYRIVLEKNPAFRDAANVKLTKITFRFISDAQAQVSALKAGEVDAMPNLGAPELFEEFKKDGRFKAVAGNTEGEVVAGFNNARKPFDDVRVRRALTQAVDRKALIDAAYNGIGQPIGSHFSPSQPGYVDLTGLLPYDPKAAKAGLAAAGYPNGFTATLRMPQMTYARRSAEVLAAMFQDVGVTLKLEPIEFPGQWLDQVFKRTDYDMTIVAHTEPLDLGIYARDSYYFNYQSAELKKLMADVATTTDTPQRLALLGQAQRRLTEDAPALFLFLLPKLGVWNAKLTGLWENQPIPANDVVDVAWQ</sequence>
<feature type="domain" description="Solute-binding protein family 5" evidence="5">
    <location>
        <begin position="74"/>
        <end position="407"/>
    </location>
</feature>
<name>A0A0F3ISA9_9PROT</name>
<dbReference type="Gene3D" id="3.10.105.10">
    <property type="entry name" value="Dipeptide-binding Protein, Domain 3"/>
    <property type="match status" value="1"/>
</dbReference>
<dbReference type="PANTHER" id="PTHR30290:SF38">
    <property type="entry name" value="D,D-DIPEPTIDE-BINDING PERIPLASMIC PROTEIN DDPA-RELATED"/>
    <property type="match status" value="1"/>
</dbReference>
<dbReference type="InterPro" id="IPR000914">
    <property type="entry name" value="SBP_5_dom"/>
</dbReference>
<dbReference type="PATRIC" id="fig|552518.3.peg.1565"/>
<dbReference type="GO" id="GO:0043190">
    <property type="term" value="C:ATP-binding cassette (ABC) transporter complex"/>
    <property type="evidence" value="ECO:0007669"/>
    <property type="project" value="InterPro"/>
</dbReference>
<feature type="signal peptide" evidence="4">
    <location>
        <begin position="1"/>
        <end position="24"/>
    </location>
</feature>
<dbReference type="GO" id="GO:1904680">
    <property type="term" value="F:peptide transmembrane transporter activity"/>
    <property type="evidence" value="ECO:0007669"/>
    <property type="project" value="TreeGrafter"/>
</dbReference>
<protein>
    <submittedName>
        <fullName evidence="6">ABC transporter substrate-binding protein</fullName>
    </submittedName>
</protein>
<evidence type="ECO:0000256" key="1">
    <source>
        <dbReference type="ARBA" id="ARBA00004418"/>
    </source>
</evidence>
<dbReference type="Gene3D" id="3.40.190.10">
    <property type="entry name" value="Periplasmic binding protein-like II"/>
    <property type="match status" value="1"/>
</dbReference>
<evidence type="ECO:0000313" key="7">
    <source>
        <dbReference type="Proteomes" id="UP000033774"/>
    </source>
</evidence>
<comment type="subcellular location">
    <subcellularLocation>
        <location evidence="1">Periplasm</location>
    </subcellularLocation>
</comment>
<dbReference type="EMBL" id="LAJY01000255">
    <property type="protein sequence ID" value="KJV09576.1"/>
    <property type="molecule type" value="Genomic_DNA"/>
</dbReference>
<dbReference type="Pfam" id="PF00496">
    <property type="entry name" value="SBP_bac_5"/>
    <property type="match status" value="1"/>
</dbReference>
<organism evidence="6 7">
    <name type="scientific">Elstera litoralis</name>
    <dbReference type="NCBI Taxonomy" id="552518"/>
    <lineage>
        <taxon>Bacteria</taxon>
        <taxon>Pseudomonadati</taxon>
        <taxon>Pseudomonadota</taxon>
        <taxon>Alphaproteobacteria</taxon>
        <taxon>Rhodospirillales</taxon>
        <taxon>Rhodospirillaceae</taxon>
        <taxon>Elstera</taxon>
    </lineage>
</organism>
<keyword evidence="3 4" id="KW-0732">Signal</keyword>
<evidence type="ECO:0000256" key="4">
    <source>
        <dbReference type="SAM" id="SignalP"/>
    </source>
</evidence>
<dbReference type="CDD" id="cd08494">
    <property type="entry name" value="PBP2_NikA_DppA_OppA_like_6"/>
    <property type="match status" value="1"/>
</dbReference>
<dbReference type="AlphaFoldDB" id="A0A0F3ISA9"/>
<feature type="chain" id="PRO_5002462557" evidence="4">
    <location>
        <begin position="25"/>
        <end position="498"/>
    </location>
</feature>
<dbReference type="GO" id="GO:0030288">
    <property type="term" value="C:outer membrane-bounded periplasmic space"/>
    <property type="evidence" value="ECO:0007669"/>
    <property type="project" value="UniProtKB-ARBA"/>
</dbReference>
<dbReference type="Proteomes" id="UP000033774">
    <property type="component" value="Unassembled WGS sequence"/>
</dbReference>
<proteinExistence type="inferred from homology"/>
<reference evidence="6 7" key="1">
    <citation type="submission" date="2015-03" db="EMBL/GenBank/DDBJ databases">
        <title>Draft genome sequence of Elstera litoralis.</title>
        <authorList>
            <person name="Rahalkar M.C."/>
            <person name="Dhakephalkar P.K."/>
            <person name="Pore S.D."/>
            <person name="Arora P."/>
            <person name="Kapse N.G."/>
            <person name="Pandit P.S."/>
        </authorList>
    </citation>
    <scope>NUCLEOTIDE SEQUENCE [LARGE SCALE GENOMIC DNA]</scope>
    <source>
        <strain evidence="6 7">Dia-1</strain>
    </source>
</reference>
<evidence type="ECO:0000259" key="5">
    <source>
        <dbReference type="Pfam" id="PF00496"/>
    </source>
</evidence>